<feature type="compositionally biased region" description="Basic and acidic residues" evidence="1">
    <location>
        <begin position="128"/>
        <end position="139"/>
    </location>
</feature>
<organism evidence="2 3">
    <name type="scientific">Micromonospora jinlongensis</name>
    <dbReference type="NCBI Taxonomy" id="1287877"/>
    <lineage>
        <taxon>Bacteria</taxon>
        <taxon>Bacillati</taxon>
        <taxon>Actinomycetota</taxon>
        <taxon>Actinomycetes</taxon>
        <taxon>Micromonosporales</taxon>
        <taxon>Micromonosporaceae</taxon>
        <taxon>Micromonospora</taxon>
    </lineage>
</organism>
<evidence type="ECO:0000256" key="1">
    <source>
        <dbReference type="SAM" id="MobiDB-lite"/>
    </source>
</evidence>
<dbReference type="EMBL" id="JACCHK010000001">
    <property type="protein sequence ID" value="NYH45334.1"/>
    <property type="molecule type" value="Genomic_DNA"/>
</dbReference>
<accession>A0A7Y9X531</accession>
<name>A0A7Y9X531_9ACTN</name>
<sequence length="154" mass="16369">MRLPGELRHAQRLGEMGERPVDAAGDPVVVRVGGHRRLDELGLPAVAVWRDHQPTGDRVGDRRAMVAPDHVDAQVQPGGAAGAGEQVAVVEIEHVRVHLDPWVTPRQQLGVLPVGGGPPAVEEPGAGQRERARADRHDAGTASVRPAQRGHQLG</sequence>
<reference evidence="2 3" key="1">
    <citation type="submission" date="2020-07" db="EMBL/GenBank/DDBJ databases">
        <title>Sequencing the genomes of 1000 actinobacteria strains.</title>
        <authorList>
            <person name="Klenk H.-P."/>
        </authorList>
    </citation>
    <scope>NUCLEOTIDE SEQUENCE [LARGE SCALE GENOMIC DNA]</scope>
    <source>
        <strain evidence="2 3">DSM 45876</strain>
    </source>
</reference>
<dbReference type="AlphaFoldDB" id="A0A7Y9X531"/>
<protein>
    <submittedName>
        <fullName evidence="2">Uncharacterized protein</fullName>
    </submittedName>
</protein>
<feature type="region of interest" description="Disordered" evidence="1">
    <location>
        <begin position="113"/>
        <end position="154"/>
    </location>
</feature>
<evidence type="ECO:0000313" key="2">
    <source>
        <dbReference type="EMBL" id="NYH45334.1"/>
    </source>
</evidence>
<keyword evidence="3" id="KW-1185">Reference proteome</keyword>
<evidence type="ECO:0000313" key="3">
    <source>
        <dbReference type="Proteomes" id="UP000523545"/>
    </source>
</evidence>
<comment type="caution">
    <text evidence="2">The sequence shown here is derived from an EMBL/GenBank/DDBJ whole genome shotgun (WGS) entry which is preliminary data.</text>
</comment>
<proteinExistence type="predicted"/>
<dbReference type="Proteomes" id="UP000523545">
    <property type="component" value="Unassembled WGS sequence"/>
</dbReference>
<gene>
    <name evidence="2" type="ORF">HNR22_005061</name>
</gene>